<organism evidence="1 2">
    <name type="scientific">Lepeophtheirus salmonis</name>
    <name type="common">Salmon louse</name>
    <name type="synonym">Caligus salmonis</name>
    <dbReference type="NCBI Taxonomy" id="72036"/>
    <lineage>
        <taxon>Eukaryota</taxon>
        <taxon>Metazoa</taxon>
        <taxon>Ecdysozoa</taxon>
        <taxon>Arthropoda</taxon>
        <taxon>Crustacea</taxon>
        <taxon>Multicrustacea</taxon>
        <taxon>Hexanauplia</taxon>
        <taxon>Copepoda</taxon>
        <taxon>Siphonostomatoida</taxon>
        <taxon>Caligidae</taxon>
        <taxon>Lepeophtheirus</taxon>
    </lineage>
</organism>
<evidence type="ECO:0000313" key="1">
    <source>
        <dbReference type="EMBL" id="CAF2829264.1"/>
    </source>
</evidence>
<reference evidence="1" key="1">
    <citation type="submission" date="2021-02" db="EMBL/GenBank/DDBJ databases">
        <authorList>
            <person name="Bekaert M."/>
        </authorList>
    </citation>
    <scope>NUCLEOTIDE SEQUENCE</scope>
    <source>
        <strain evidence="1">IoA-00</strain>
    </source>
</reference>
<dbReference type="AlphaFoldDB" id="A0A7R8CI43"/>
<keyword evidence="2" id="KW-1185">Reference proteome</keyword>
<proteinExistence type="predicted"/>
<gene>
    <name evidence="1" type="ORF">LSAA_4144</name>
</gene>
<evidence type="ECO:0000313" key="2">
    <source>
        <dbReference type="Proteomes" id="UP000675881"/>
    </source>
</evidence>
<accession>A0A7R8CI43</accession>
<name>A0A7R8CI43_LEPSM</name>
<dbReference type="EMBL" id="HG994592">
    <property type="protein sequence ID" value="CAF2829264.1"/>
    <property type="molecule type" value="Genomic_DNA"/>
</dbReference>
<sequence>MHVQNYCEKVDPVTKPNRDPVILKLIEQNEELKRLSSTGRPAKLTPEMAKKAFEDKPTLFMAKFAKKKSVAPMTQQQQDACLERAKHILTTLNIMATVCPILLEDVGRLDR</sequence>
<protein>
    <submittedName>
        <fullName evidence="1">(salmon louse) hypothetical protein</fullName>
    </submittedName>
</protein>
<dbReference type="Proteomes" id="UP000675881">
    <property type="component" value="Chromosome 13"/>
</dbReference>